<evidence type="ECO:0000259" key="3">
    <source>
        <dbReference type="PROSITE" id="PS50158"/>
    </source>
</evidence>
<dbReference type="GO" id="GO:0003676">
    <property type="term" value="F:nucleic acid binding"/>
    <property type="evidence" value="ECO:0007669"/>
    <property type="project" value="InterPro"/>
</dbReference>
<feature type="compositionally biased region" description="Low complexity" evidence="2">
    <location>
        <begin position="42"/>
        <end position="65"/>
    </location>
</feature>
<dbReference type="PROSITE" id="PS50158">
    <property type="entry name" value="ZF_CCHC"/>
    <property type="match status" value="1"/>
</dbReference>
<organism evidence="4 5">
    <name type="scientific">Rhizophagus irregularis</name>
    <dbReference type="NCBI Taxonomy" id="588596"/>
    <lineage>
        <taxon>Eukaryota</taxon>
        <taxon>Fungi</taxon>
        <taxon>Fungi incertae sedis</taxon>
        <taxon>Mucoromycota</taxon>
        <taxon>Glomeromycotina</taxon>
        <taxon>Glomeromycetes</taxon>
        <taxon>Glomerales</taxon>
        <taxon>Glomeraceae</taxon>
        <taxon>Rhizophagus</taxon>
    </lineage>
</organism>
<dbReference type="VEuPathDB" id="FungiDB:FUN_006646"/>
<dbReference type="InterPro" id="IPR036875">
    <property type="entry name" value="Znf_CCHC_sf"/>
</dbReference>
<accession>A0A2N0NJD7</accession>
<comment type="caution">
    <text evidence="4">The sequence shown here is derived from an EMBL/GenBank/DDBJ whole genome shotgun (WGS) entry which is preliminary data.</text>
</comment>
<proteinExistence type="predicted"/>
<sequence>MVQKNVWNKRVDELTSSFEKLQIKMLEDENKRLRNLASQSYRQLPQRNQPTQRNQPIQRNRPVQRGQPIQRRVLTCFACGKVGHYSRDCLEGERNARVNMIDEYYDQEEYDYDEYKYEGPQYSEVYYTQGYYDDYEDRELNYHNELYAKDNAVKTRRQTRRTNPTIMGYKNNNKERDLQEELREAGNRMDDREIPRPENYNYGHRPMIRDERFYKPMFTKEGKVFYPGMRRDESGEWVRIKPLGTGKPREYGPRLTDEIPPYNIVEDVKNCRANITYGQLINENTRYHKQLREGTYKPRSVNEKN</sequence>
<dbReference type="VEuPathDB" id="FungiDB:RhiirA1_480191"/>
<dbReference type="Pfam" id="PF00098">
    <property type="entry name" value="zf-CCHC"/>
    <property type="match status" value="1"/>
</dbReference>
<name>A0A2N0NJD7_9GLOM</name>
<evidence type="ECO:0000313" key="5">
    <source>
        <dbReference type="Proteomes" id="UP000232722"/>
    </source>
</evidence>
<dbReference type="VEuPathDB" id="FungiDB:RhiirFUN_025283"/>
<evidence type="ECO:0000256" key="2">
    <source>
        <dbReference type="SAM" id="MobiDB-lite"/>
    </source>
</evidence>
<keyword evidence="1" id="KW-0479">Metal-binding</keyword>
<dbReference type="InterPro" id="IPR001878">
    <property type="entry name" value="Znf_CCHC"/>
</dbReference>
<dbReference type="Proteomes" id="UP000232722">
    <property type="component" value="Unassembled WGS sequence"/>
</dbReference>
<dbReference type="SUPFAM" id="SSF57756">
    <property type="entry name" value="Retrovirus zinc finger-like domains"/>
    <property type="match status" value="1"/>
</dbReference>
<evidence type="ECO:0000256" key="1">
    <source>
        <dbReference type="PROSITE-ProRule" id="PRU00047"/>
    </source>
</evidence>
<dbReference type="GO" id="GO:0008270">
    <property type="term" value="F:zinc ion binding"/>
    <property type="evidence" value="ECO:0007669"/>
    <property type="project" value="UniProtKB-KW"/>
</dbReference>
<feature type="domain" description="CCHC-type" evidence="3">
    <location>
        <begin position="76"/>
        <end position="89"/>
    </location>
</feature>
<protein>
    <recommendedName>
        <fullName evidence="3">CCHC-type domain-containing protein</fullName>
    </recommendedName>
</protein>
<keyword evidence="1" id="KW-0863">Zinc-finger</keyword>
<reference evidence="4 5" key="1">
    <citation type="submission" date="2016-04" db="EMBL/GenBank/DDBJ databases">
        <title>Genome analyses suggest a sexual origin of heterokaryosis in a supposedly ancient asexual fungus.</title>
        <authorList>
            <person name="Ropars J."/>
            <person name="Sedzielewska K."/>
            <person name="Noel J."/>
            <person name="Charron P."/>
            <person name="Farinelli L."/>
            <person name="Marton T."/>
            <person name="Kruger M."/>
            <person name="Pelin A."/>
            <person name="Brachmann A."/>
            <person name="Corradi N."/>
        </authorList>
    </citation>
    <scope>NUCLEOTIDE SEQUENCE [LARGE SCALE GENOMIC DNA]</scope>
    <source>
        <strain evidence="4 5">A5</strain>
    </source>
</reference>
<evidence type="ECO:0000313" key="4">
    <source>
        <dbReference type="EMBL" id="PKB94692.1"/>
    </source>
</evidence>
<gene>
    <name evidence="4" type="ORF">RhiirA5_438223</name>
</gene>
<dbReference type="EMBL" id="LLXJ01005682">
    <property type="protein sequence ID" value="PKB94692.1"/>
    <property type="molecule type" value="Genomic_DNA"/>
</dbReference>
<dbReference type="AlphaFoldDB" id="A0A2N0NJD7"/>
<feature type="region of interest" description="Disordered" evidence="2">
    <location>
        <begin position="40"/>
        <end position="66"/>
    </location>
</feature>
<dbReference type="SMART" id="SM00343">
    <property type="entry name" value="ZnF_C2HC"/>
    <property type="match status" value="1"/>
</dbReference>
<dbReference type="Gene3D" id="4.10.60.10">
    <property type="entry name" value="Zinc finger, CCHC-type"/>
    <property type="match status" value="1"/>
</dbReference>
<keyword evidence="1" id="KW-0862">Zinc</keyword>
<reference evidence="4 5" key="2">
    <citation type="submission" date="2017-09" db="EMBL/GenBank/DDBJ databases">
        <title>Extensive intraspecific genome diversity in a model arbuscular mycorrhizal fungus.</title>
        <authorList>
            <person name="Chen E.C."/>
            <person name="Morin E."/>
            <person name="Beaudet D."/>
            <person name="Noel J."/>
            <person name="Ndikumana S."/>
            <person name="Charron P."/>
            <person name="St-Onge C."/>
            <person name="Giorgi J."/>
            <person name="Grigoriev I.V."/>
            <person name="Roux C."/>
            <person name="Martin F.M."/>
            <person name="Corradi N."/>
        </authorList>
    </citation>
    <scope>NUCLEOTIDE SEQUENCE [LARGE SCALE GENOMIC DNA]</scope>
    <source>
        <strain evidence="4 5">A5</strain>
    </source>
</reference>